<gene>
    <name evidence="1" type="ORF">CR159_08580</name>
</gene>
<protein>
    <submittedName>
        <fullName evidence="1">Uncharacterized protein</fullName>
    </submittedName>
</protein>
<evidence type="ECO:0000313" key="2">
    <source>
        <dbReference type="Proteomes" id="UP000234190"/>
    </source>
</evidence>
<sequence>MSSISFSSDSRLSDSIERDLMRDSLSNGEAVSIMAVATKVASGIKSSLSAFAQYMIDVTQALDEARAKDARYTRTAW</sequence>
<comment type="caution">
    <text evidence="1">The sequence shown here is derived from an EMBL/GenBank/DDBJ whole genome shotgun (WGS) entry which is preliminary data.</text>
</comment>
<evidence type="ECO:0000313" key="1">
    <source>
        <dbReference type="EMBL" id="PLC50488.1"/>
    </source>
</evidence>
<dbReference type="OrthoDB" id="8637455at2"/>
<dbReference type="Proteomes" id="UP000234190">
    <property type="component" value="Unassembled WGS sequence"/>
</dbReference>
<dbReference type="EMBL" id="PDNW01000005">
    <property type="protein sequence ID" value="PLC50488.1"/>
    <property type="molecule type" value="Genomic_DNA"/>
</dbReference>
<accession>A0A2N4U640</accession>
<keyword evidence="2" id="KW-1185">Reference proteome</keyword>
<dbReference type="AlphaFoldDB" id="A0A2N4U640"/>
<proteinExistence type="predicted"/>
<reference evidence="1 2" key="1">
    <citation type="submission" date="2017-10" db="EMBL/GenBank/DDBJ databases">
        <title>Two draft genome sequences of Pusillimonas sp. strains isolated from a nitrate- and radionuclide-contaminated groundwater in Russia.</title>
        <authorList>
            <person name="Grouzdev D.S."/>
            <person name="Tourova T.P."/>
            <person name="Goeva M.A."/>
            <person name="Babich T.L."/>
            <person name="Sokolova D.S."/>
            <person name="Abdullin R."/>
            <person name="Poltaraus A.B."/>
            <person name="Toshchakov S.V."/>
            <person name="Nazina T.N."/>
        </authorList>
    </citation>
    <scope>NUCLEOTIDE SEQUENCE [LARGE SCALE GENOMIC DNA]</scope>
    <source>
        <strain evidence="1 2">JR1/69-3-13</strain>
    </source>
</reference>
<organism evidence="1 2">
    <name type="scientific">Pollutimonas subterranea</name>
    <dbReference type="NCBI Taxonomy" id="2045210"/>
    <lineage>
        <taxon>Bacteria</taxon>
        <taxon>Pseudomonadati</taxon>
        <taxon>Pseudomonadota</taxon>
        <taxon>Betaproteobacteria</taxon>
        <taxon>Burkholderiales</taxon>
        <taxon>Alcaligenaceae</taxon>
        <taxon>Pollutimonas</taxon>
    </lineage>
</organism>
<dbReference type="RefSeq" id="WP_102073585.1">
    <property type="nucleotide sequence ID" value="NZ_PDNW01000005.1"/>
</dbReference>
<name>A0A2N4U640_9BURK</name>